<comment type="catalytic activity">
    <reaction evidence="8">
        <text>L-prolyl-[hypoxia-inducible factor alpha subunit] + 2-oxoglutarate + O2 = trans-4-hydroxy-L-prolyl-[hypoxia-inducible factor alpha subunit] + succinate + CO2</text>
        <dbReference type="Rhea" id="RHEA:48400"/>
        <dbReference type="Rhea" id="RHEA-COMP:12093"/>
        <dbReference type="Rhea" id="RHEA-COMP:12094"/>
        <dbReference type="ChEBI" id="CHEBI:15379"/>
        <dbReference type="ChEBI" id="CHEBI:16526"/>
        <dbReference type="ChEBI" id="CHEBI:16810"/>
        <dbReference type="ChEBI" id="CHEBI:30031"/>
        <dbReference type="ChEBI" id="CHEBI:50342"/>
        <dbReference type="ChEBI" id="CHEBI:61965"/>
        <dbReference type="EC" id="1.14.11.29"/>
    </reaction>
</comment>
<evidence type="ECO:0000256" key="4">
    <source>
        <dbReference type="ARBA" id="ARBA00022964"/>
    </source>
</evidence>
<name>A0AAE1AG76_9GAST</name>
<dbReference type="PROSITE" id="PS51471">
    <property type="entry name" value="FE2OG_OXY"/>
    <property type="match status" value="1"/>
</dbReference>
<evidence type="ECO:0000256" key="8">
    <source>
        <dbReference type="ARBA" id="ARBA00049134"/>
    </source>
</evidence>
<keyword evidence="9" id="KW-0175">Coiled coil</keyword>
<evidence type="ECO:0000256" key="2">
    <source>
        <dbReference type="ARBA" id="ARBA00022723"/>
    </source>
</evidence>
<dbReference type="PANTHER" id="PTHR12907:SF26">
    <property type="entry name" value="HIF PROLYL HYDROXYLASE, ISOFORM C"/>
    <property type="match status" value="1"/>
</dbReference>
<feature type="coiled-coil region" evidence="9">
    <location>
        <begin position="202"/>
        <end position="229"/>
    </location>
</feature>
<keyword evidence="12" id="KW-1185">Reference proteome</keyword>
<evidence type="ECO:0000256" key="7">
    <source>
        <dbReference type="ARBA" id="ARBA00039004"/>
    </source>
</evidence>
<dbReference type="EMBL" id="JAWDGP010001872">
    <property type="protein sequence ID" value="KAK3787239.1"/>
    <property type="molecule type" value="Genomic_DNA"/>
</dbReference>
<dbReference type="Pfam" id="PF13640">
    <property type="entry name" value="2OG-FeII_Oxy_3"/>
    <property type="match status" value="1"/>
</dbReference>
<dbReference type="EC" id="1.14.11.29" evidence="7"/>
<accession>A0AAE1AG76</accession>
<dbReference type="PANTHER" id="PTHR12907">
    <property type="entry name" value="EGL NINE HOMOLOG-RELATED"/>
    <property type="match status" value="1"/>
</dbReference>
<evidence type="ECO:0000256" key="9">
    <source>
        <dbReference type="SAM" id="Coils"/>
    </source>
</evidence>
<dbReference type="SMART" id="SM00702">
    <property type="entry name" value="P4Hc"/>
    <property type="match status" value="1"/>
</dbReference>
<evidence type="ECO:0000259" key="10">
    <source>
        <dbReference type="PROSITE" id="PS51471"/>
    </source>
</evidence>
<evidence type="ECO:0000256" key="6">
    <source>
        <dbReference type="ARBA" id="ARBA00023004"/>
    </source>
</evidence>
<evidence type="ECO:0000256" key="3">
    <source>
        <dbReference type="ARBA" id="ARBA00022896"/>
    </source>
</evidence>
<evidence type="ECO:0000313" key="11">
    <source>
        <dbReference type="EMBL" id="KAK3787239.1"/>
    </source>
</evidence>
<dbReference type="InterPro" id="IPR044862">
    <property type="entry name" value="Pro_4_hyd_alph_FE2OG_OXY"/>
</dbReference>
<dbReference type="GO" id="GO:0071456">
    <property type="term" value="P:cellular response to hypoxia"/>
    <property type="evidence" value="ECO:0007669"/>
    <property type="project" value="TreeGrafter"/>
</dbReference>
<comment type="caution">
    <text evidence="11">The sequence shown here is derived from an EMBL/GenBank/DDBJ whole genome shotgun (WGS) entry which is preliminary data.</text>
</comment>
<dbReference type="GO" id="GO:0008198">
    <property type="term" value="F:ferrous iron binding"/>
    <property type="evidence" value="ECO:0007669"/>
    <property type="project" value="TreeGrafter"/>
</dbReference>
<feature type="domain" description="Fe2OG dioxygenase" evidence="10">
    <location>
        <begin position="95"/>
        <end position="193"/>
    </location>
</feature>
<evidence type="ECO:0000256" key="1">
    <source>
        <dbReference type="ARBA" id="ARBA00001961"/>
    </source>
</evidence>
<sequence>MTGLSQLGYCVLDGVFEDNLISGIISEVTEFHQKNELCRGNILHSSSGVDYRNDKIKWLDGQSGGVKNISKGLAYVDTLVELLQPHVKTLCNVEGRTEAMLACYPEDGSYFRRHIDNESKDGRCITCTLYLNRDWDIEKDGGLMRMFPPKQDKPVDVPPLANRLLFFWSDGRTPHEIHPSYRDRYSITVWYYDKGEKDAFKIANLKQETEEIYERISALEEERKHLLEMTSAQHIRNRAMEAVQSLIPGELQALSMLIDHHPNPKEALTSIGISEDVQEALIVHLNSQDTSPCQ</sequence>
<organism evidence="11 12">
    <name type="scientific">Elysia crispata</name>
    <name type="common">lettuce slug</name>
    <dbReference type="NCBI Taxonomy" id="231223"/>
    <lineage>
        <taxon>Eukaryota</taxon>
        <taxon>Metazoa</taxon>
        <taxon>Spiralia</taxon>
        <taxon>Lophotrochozoa</taxon>
        <taxon>Mollusca</taxon>
        <taxon>Gastropoda</taxon>
        <taxon>Heterobranchia</taxon>
        <taxon>Euthyneura</taxon>
        <taxon>Panpulmonata</taxon>
        <taxon>Sacoglossa</taxon>
        <taxon>Placobranchoidea</taxon>
        <taxon>Plakobranchidae</taxon>
        <taxon>Elysia</taxon>
    </lineage>
</organism>
<dbReference type="InterPro" id="IPR005123">
    <property type="entry name" value="Oxoglu/Fe-dep_dioxygenase_dom"/>
</dbReference>
<proteinExistence type="predicted"/>
<dbReference type="Proteomes" id="UP001283361">
    <property type="component" value="Unassembled WGS sequence"/>
</dbReference>
<keyword evidence="6" id="KW-0408">Iron</keyword>
<dbReference type="InterPro" id="IPR006620">
    <property type="entry name" value="Pro_4_hyd_alph"/>
</dbReference>
<keyword evidence="4" id="KW-0223">Dioxygenase</keyword>
<dbReference type="GO" id="GO:0031418">
    <property type="term" value="F:L-ascorbic acid binding"/>
    <property type="evidence" value="ECO:0007669"/>
    <property type="project" value="UniProtKB-KW"/>
</dbReference>
<protein>
    <recommendedName>
        <fullName evidence="7">hypoxia-inducible factor-proline dioxygenase</fullName>
        <ecNumber evidence="7">1.14.11.29</ecNumber>
    </recommendedName>
</protein>
<dbReference type="AlphaFoldDB" id="A0AAE1AG76"/>
<keyword evidence="2" id="KW-0479">Metal-binding</keyword>
<reference evidence="11" key="1">
    <citation type="journal article" date="2023" name="G3 (Bethesda)">
        <title>A reference genome for the long-term kleptoplast-retaining sea slug Elysia crispata morphotype clarki.</title>
        <authorList>
            <person name="Eastman K.E."/>
            <person name="Pendleton A.L."/>
            <person name="Shaikh M.A."/>
            <person name="Suttiyut T."/>
            <person name="Ogas R."/>
            <person name="Tomko P."/>
            <person name="Gavelis G."/>
            <person name="Widhalm J.R."/>
            <person name="Wisecaver J.H."/>
        </authorList>
    </citation>
    <scope>NUCLEOTIDE SEQUENCE</scope>
    <source>
        <strain evidence="11">ECLA1</strain>
    </source>
</reference>
<gene>
    <name evidence="11" type="ORF">RRG08_055962</name>
</gene>
<keyword evidence="3" id="KW-0847">Vitamin C</keyword>
<comment type="cofactor">
    <cofactor evidence="1">
        <name>L-ascorbate</name>
        <dbReference type="ChEBI" id="CHEBI:38290"/>
    </cofactor>
</comment>
<keyword evidence="5" id="KW-0560">Oxidoreductase</keyword>
<dbReference type="Gene3D" id="2.60.120.620">
    <property type="entry name" value="q2cbj1_9rhob like domain"/>
    <property type="match status" value="1"/>
</dbReference>
<evidence type="ECO:0000256" key="5">
    <source>
        <dbReference type="ARBA" id="ARBA00023002"/>
    </source>
</evidence>
<dbReference type="GO" id="GO:0160082">
    <property type="term" value="F:hypoxia-inducible factor-proline dioxygenase activity"/>
    <property type="evidence" value="ECO:0007669"/>
    <property type="project" value="UniProtKB-EC"/>
</dbReference>
<dbReference type="InterPro" id="IPR051559">
    <property type="entry name" value="HIF_prolyl_hydroxylases"/>
</dbReference>
<evidence type="ECO:0000313" key="12">
    <source>
        <dbReference type="Proteomes" id="UP001283361"/>
    </source>
</evidence>